<comment type="caution">
    <text evidence="2">The sequence shown here is derived from an EMBL/GenBank/DDBJ whole genome shotgun (WGS) entry which is preliminary data.</text>
</comment>
<dbReference type="Proteomes" id="UP000177418">
    <property type="component" value="Unassembled WGS sequence"/>
</dbReference>
<feature type="transmembrane region" description="Helical" evidence="1">
    <location>
        <begin position="87"/>
        <end position="105"/>
    </location>
</feature>
<evidence type="ECO:0000313" key="2">
    <source>
        <dbReference type="EMBL" id="OGK54949.1"/>
    </source>
</evidence>
<keyword evidence="1" id="KW-1133">Transmembrane helix</keyword>
<evidence type="ECO:0000256" key="1">
    <source>
        <dbReference type="SAM" id="Phobius"/>
    </source>
</evidence>
<gene>
    <name evidence="2" type="ORF">A3H78_00540</name>
</gene>
<protein>
    <submittedName>
        <fullName evidence="2">Uncharacterized protein</fullName>
    </submittedName>
</protein>
<organism evidence="2 3">
    <name type="scientific">Candidatus Roizmanbacteria bacterium RIFCSPLOWO2_02_FULL_36_11</name>
    <dbReference type="NCBI Taxonomy" id="1802071"/>
    <lineage>
        <taxon>Bacteria</taxon>
        <taxon>Candidatus Roizmaniibacteriota</taxon>
    </lineage>
</organism>
<reference evidence="2 3" key="1">
    <citation type="journal article" date="2016" name="Nat. Commun.">
        <title>Thousands of microbial genomes shed light on interconnected biogeochemical processes in an aquifer system.</title>
        <authorList>
            <person name="Anantharaman K."/>
            <person name="Brown C.T."/>
            <person name="Hug L.A."/>
            <person name="Sharon I."/>
            <person name="Castelle C.J."/>
            <person name="Probst A.J."/>
            <person name="Thomas B.C."/>
            <person name="Singh A."/>
            <person name="Wilkins M.J."/>
            <person name="Karaoz U."/>
            <person name="Brodie E.L."/>
            <person name="Williams K.H."/>
            <person name="Hubbard S.S."/>
            <person name="Banfield J.F."/>
        </authorList>
    </citation>
    <scope>NUCLEOTIDE SEQUENCE [LARGE SCALE GENOMIC DNA]</scope>
</reference>
<proteinExistence type="predicted"/>
<dbReference type="AlphaFoldDB" id="A0A1F7JH66"/>
<keyword evidence="1" id="KW-0472">Membrane</keyword>
<keyword evidence="1" id="KW-0812">Transmembrane</keyword>
<accession>A0A1F7JH66</accession>
<dbReference type="EMBL" id="MGAV01000012">
    <property type="protein sequence ID" value="OGK54949.1"/>
    <property type="molecule type" value="Genomic_DNA"/>
</dbReference>
<sequence>MVVLLTLLFLSPQVYPVWAQGTASSFKINPAGLPILELGSLLTFMIRLIFIIAGLAALFYGLMGGIAWITSGGGKDEIQAARDKIQAAVVGIFVLIVVLTVIWTLETVVFKRSICFGISCDIKIPNLGITPLPAERCGEYCTTEASFSYSDGVCEGPAACAAAVPGGAPAHIRSSKLKPDGTINDFECATDPDPAKRLCCCVP</sequence>
<evidence type="ECO:0000313" key="3">
    <source>
        <dbReference type="Proteomes" id="UP000177418"/>
    </source>
</evidence>
<name>A0A1F7JH66_9BACT</name>
<feature type="transmembrane region" description="Helical" evidence="1">
    <location>
        <begin position="43"/>
        <end position="66"/>
    </location>
</feature>